<evidence type="ECO:0000313" key="2">
    <source>
        <dbReference type="EMBL" id="KNZ62509.1"/>
    </source>
</evidence>
<dbReference type="AlphaFoldDB" id="A0A0L6VP74"/>
<feature type="transmembrane region" description="Helical" evidence="1">
    <location>
        <begin position="552"/>
        <end position="578"/>
    </location>
</feature>
<comment type="caution">
    <text evidence="2">The sequence shown here is derived from an EMBL/GenBank/DDBJ whole genome shotgun (WGS) entry which is preliminary data.</text>
</comment>
<feature type="transmembrane region" description="Helical" evidence="1">
    <location>
        <begin position="584"/>
        <end position="604"/>
    </location>
</feature>
<keyword evidence="1" id="KW-0472">Membrane</keyword>
<dbReference type="EMBL" id="LAVV01002899">
    <property type="protein sequence ID" value="KNZ62509.1"/>
    <property type="molecule type" value="Genomic_DNA"/>
</dbReference>
<evidence type="ECO:0000256" key="1">
    <source>
        <dbReference type="SAM" id="Phobius"/>
    </source>
</evidence>
<gene>
    <name evidence="2" type="ORF">VP01_1260g1</name>
</gene>
<proteinExistence type="predicted"/>
<dbReference type="Proteomes" id="UP000037035">
    <property type="component" value="Unassembled WGS sequence"/>
</dbReference>
<reference evidence="2 3" key="1">
    <citation type="submission" date="2015-08" db="EMBL/GenBank/DDBJ databases">
        <title>Next Generation Sequencing and Analysis of the Genome of Puccinia sorghi L Schw, the Causal Agent of Maize Common Rust.</title>
        <authorList>
            <person name="Rochi L."/>
            <person name="Burguener G."/>
            <person name="Darino M."/>
            <person name="Turjanski A."/>
            <person name="Kreff E."/>
            <person name="Dieguez M.J."/>
            <person name="Sacco F."/>
        </authorList>
    </citation>
    <scope>NUCLEOTIDE SEQUENCE [LARGE SCALE GENOMIC DNA]</scope>
    <source>
        <strain evidence="2 3">RO10H11247</strain>
    </source>
</reference>
<keyword evidence="1" id="KW-1133">Transmembrane helix</keyword>
<protein>
    <submittedName>
        <fullName evidence="2">Uncharacterized protein</fullName>
    </submittedName>
</protein>
<name>A0A0L6VP74_9BASI</name>
<dbReference type="VEuPathDB" id="FungiDB:VP01_1260g1"/>
<sequence>MRYAPATGCQTDDFSLLLSCQTSSDCVRIILTTLEMTHLTVSSKKNKIPNGPLHQWQLELGRALTHSELERKFISGHCTWPAPEPADQLMIASTLRVGQSLATSGEIRVSFNTTRPRYKDRYEGVSKVPTQQMRRVGKAGNDARQQKTDVGEARSLDWPLSGGSVSLHREKSTRASSIAACGMDRLTRIGHARAIIDVERNESKDQLEYILSFWFHAGNQMKAAQFSRNSSCKMFGMIREGLLGFLELTGKSDSGNVGSRFGVGHGSFIRGDMHRCGGLLKWQEINVSNASVQSKPERIKTRIDFLASTFPPGGMTGSSNSSNIRVVHHVWTLKKDTKECGRDGKTGLSSDHPVYAPCPTTWWQGGCGSWKQSEFMVARSAKLRRSCPAGMSVVRQKQQHQSTTACRKADALDLRINSQDLSQLMNCLNSSSPSSLAKGASKKRYRVDSFVAFDCQILQMGCVKTLGLGFRVSLQDSGGRVELDSSFPFSLGWNKRDGLIMKISWIHFEVGDDWMTHYMMESLFFPISSFFILLLYHFLPLKVDIVNSSKPYWCECIVLEFLPVTFFFLLFLVTLLSGPNSYSYLYSSCPHLITTAQPWILNILHLLQINFRHKLVVTHVDVKLNNQPDVLKSLCDHPCNINRVLEEQLPIIGGNTRCDSVTTTLFLMYEPRFSLHL</sequence>
<evidence type="ECO:0000313" key="3">
    <source>
        <dbReference type="Proteomes" id="UP000037035"/>
    </source>
</evidence>
<organism evidence="2 3">
    <name type="scientific">Puccinia sorghi</name>
    <dbReference type="NCBI Taxonomy" id="27349"/>
    <lineage>
        <taxon>Eukaryota</taxon>
        <taxon>Fungi</taxon>
        <taxon>Dikarya</taxon>
        <taxon>Basidiomycota</taxon>
        <taxon>Pucciniomycotina</taxon>
        <taxon>Pucciniomycetes</taxon>
        <taxon>Pucciniales</taxon>
        <taxon>Pucciniaceae</taxon>
        <taxon>Puccinia</taxon>
    </lineage>
</organism>
<accession>A0A0L6VP74</accession>
<feature type="transmembrane region" description="Helical" evidence="1">
    <location>
        <begin position="523"/>
        <end position="540"/>
    </location>
</feature>
<keyword evidence="3" id="KW-1185">Reference proteome</keyword>
<keyword evidence="1" id="KW-0812">Transmembrane</keyword>